<dbReference type="InterPro" id="IPR025164">
    <property type="entry name" value="Toastrack_DUF4097"/>
</dbReference>
<dbReference type="RefSeq" id="WP_076684328.1">
    <property type="nucleotide sequence ID" value="NZ_CP015588.1"/>
</dbReference>
<gene>
    <name evidence="2" type="ORF">A7J05_11140</name>
    <name evidence="3" type="ORF">I8755_26550</name>
</gene>
<name>A0A1P8TEX0_9ACTN</name>
<proteinExistence type="predicted"/>
<keyword evidence="4" id="KW-1185">Reference proteome</keyword>
<accession>A0A1P8TEX0</accession>
<protein>
    <recommendedName>
        <fullName evidence="1">DUF4097 domain-containing protein</fullName>
    </recommendedName>
</protein>
<dbReference type="AlphaFoldDB" id="A0A1P8TEX0"/>
<dbReference type="Proteomes" id="UP000187191">
    <property type="component" value="Chromosome"/>
</dbReference>
<evidence type="ECO:0000313" key="5">
    <source>
        <dbReference type="Proteomes" id="UP000596130"/>
    </source>
</evidence>
<dbReference type="EMBL" id="CP015588">
    <property type="protein sequence ID" value="APY86186.1"/>
    <property type="molecule type" value="Genomic_DNA"/>
</dbReference>
<dbReference type="OrthoDB" id="3252095at2"/>
<reference evidence="3 5" key="2">
    <citation type="submission" date="2020-12" db="EMBL/GenBank/DDBJ databases">
        <title>Identification and biosynthesis of polyene macrolides produced by Streptomyces alfalfae Men-myco-93-63.</title>
        <authorList>
            <person name="Liu D."/>
            <person name="Li Y."/>
            <person name="Liu L."/>
            <person name="Han X."/>
            <person name="Shen F."/>
        </authorList>
    </citation>
    <scope>NUCLEOTIDE SEQUENCE [LARGE SCALE GENOMIC DNA]</scope>
    <source>
        <strain evidence="3 5">Men-myco-93-63</strain>
    </source>
</reference>
<reference evidence="2 4" key="1">
    <citation type="submission" date="2016-05" db="EMBL/GenBank/DDBJ databases">
        <authorList>
            <person name="Gu J."/>
        </authorList>
    </citation>
    <scope>NUCLEOTIDE SEQUENCE [LARGE SCALE GENOMIC DNA]</scope>
    <source>
        <strain evidence="2 4">ACCC40021</strain>
    </source>
</reference>
<feature type="domain" description="DUF4097" evidence="1">
    <location>
        <begin position="107"/>
        <end position="208"/>
    </location>
</feature>
<evidence type="ECO:0000313" key="4">
    <source>
        <dbReference type="Proteomes" id="UP000187191"/>
    </source>
</evidence>
<dbReference type="KEGG" id="ssia:A7J05_11140"/>
<dbReference type="Pfam" id="PF13349">
    <property type="entry name" value="DUF4097"/>
    <property type="match status" value="1"/>
</dbReference>
<evidence type="ECO:0000259" key="1">
    <source>
        <dbReference type="Pfam" id="PF13349"/>
    </source>
</evidence>
<organism evidence="3 5">
    <name type="scientific">Streptomyces alfalfae</name>
    <dbReference type="NCBI Taxonomy" id="1642299"/>
    <lineage>
        <taxon>Bacteria</taxon>
        <taxon>Bacillati</taxon>
        <taxon>Actinomycetota</taxon>
        <taxon>Actinomycetes</taxon>
        <taxon>Kitasatosporales</taxon>
        <taxon>Streptomycetaceae</taxon>
        <taxon>Streptomyces</taxon>
    </lineage>
</organism>
<sequence length="279" mass="28297">MPVFDTPRPIAVMVALDAGSVRLVAGDGTDTVVDVRPGSESREADVRAAERTRVEFSNGVLLVKGPKERPLFGTGSSIDVDIALPAGSEVRGTAGAGQFSLRGTFGECAIRTATGDIQVERAAGVRLTSGFGEVTLGRADGRAEVAAASGEIRLGTVTGSASVQNSNGAVNLGEIGGALGVKASNGTVTVEHAAADVTVRTANGAIRVGELVRGAAVLETGAGAIEFGIREGTAAFLDMRTRAGSVSQPLTEVRDAGDAKETLKVRARAGMGDIAVRRA</sequence>
<dbReference type="Proteomes" id="UP000596130">
    <property type="component" value="Chromosome"/>
</dbReference>
<dbReference type="EMBL" id="CP065959">
    <property type="protein sequence ID" value="QQC91571.1"/>
    <property type="molecule type" value="Genomic_DNA"/>
</dbReference>
<evidence type="ECO:0000313" key="3">
    <source>
        <dbReference type="EMBL" id="QQC91571.1"/>
    </source>
</evidence>
<evidence type="ECO:0000313" key="2">
    <source>
        <dbReference type="EMBL" id="APY86186.1"/>
    </source>
</evidence>